<sequence length="527" mass="55620">MRPGRRAPSLDARLAALGEAADLAAGRLPAEPVERARAVVERAGARAKLSPDHTAAALAGATGSGKSSLFNALSGTDLADVGVTRPTTSAAQAARWDPEGSGPLLDWLDVPRRHTVEAGDAALAGLVLLDLPDHDSIALAHRLEVDRLVGVVDLLVWVLDPQKYADAAVHDRYLKPLARHRDVMVVVLNQVDRLPEAAVARCLDDLRGLLADDGLDGVPVLPVSARTGQGMPELRALLADRVAARRAWASRLAADAATAADGLAEAAGLTGETPPKPKGDQAAPLAGALADAAGVPQVVTAVAKAYRHRAATATGWPATRWLRRFRADPLRRLRVEGGGRTSLPASSPVQRAGVELAVREVGARTSAGLPEPWAGAVREAARAANDRLPDELDKAIATTSVDAARRPRWWGAVRALQWAVFAVAIAGLLWLTVLFAFSYLRLPDPPTPELRDIPWPTVLLIGGVLAGVLLALLARLAALLGARRRARKADKALRAAVAEVGERLVLAPAEDERARFTDFTARLTAAR</sequence>
<dbReference type="Gene3D" id="3.40.50.300">
    <property type="entry name" value="P-loop containing nucleotide triphosphate hydrolases"/>
    <property type="match status" value="1"/>
</dbReference>
<proteinExistence type="predicted"/>
<protein>
    <submittedName>
        <fullName evidence="3">50S ribosome-binding GTPase</fullName>
    </submittedName>
</protein>
<dbReference type="InterPro" id="IPR006073">
    <property type="entry name" value="GTP-bd"/>
</dbReference>
<gene>
    <name evidence="3" type="ORF">K1Y72_33870</name>
</gene>
<evidence type="ECO:0000259" key="2">
    <source>
        <dbReference type="Pfam" id="PF01926"/>
    </source>
</evidence>
<dbReference type="InterPro" id="IPR005662">
    <property type="entry name" value="GTPase_Era-like"/>
</dbReference>
<keyword evidence="4" id="KW-1185">Reference proteome</keyword>
<accession>A0ABS7G3T5</accession>
<feature type="domain" description="G" evidence="2">
    <location>
        <begin position="57"/>
        <end position="189"/>
    </location>
</feature>
<dbReference type="EMBL" id="JAIBOA010000033">
    <property type="protein sequence ID" value="MBW8487383.1"/>
    <property type="molecule type" value="Genomic_DNA"/>
</dbReference>
<keyword evidence="1" id="KW-1133">Transmembrane helix</keyword>
<dbReference type="InterPro" id="IPR027417">
    <property type="entry name" value="P-loop_NTPase"/>
</dbReference>
<keyword evidence="1" id="KW-0812">Transmembrane</keyword>
<organism evidence="3 4">
    <name type="scientific">Actinomadura parmotrematis</name>
    <dbReference type="NCBI Taxonomy" id="2864039"/>
    <lineage>
        <taxon>Bacteria</taxon>
        <taxon>Bacillati</taxon>
        <taxon>Actinomycetota</taxon>
        <taxon>Actinomycetes</taxon>
        <taxon>Streptosporangiales</taxon>
        <taxon>Thermomonosporaceae</taxon>
        <taxon>Actinomadura</taxon>
    </lineage>
</organism>
<reference evidence="3 4" key="1">
    <citation type="submission" date="2021-07" db="EMBL/GenBank/DDBJ databases">
        <title>Actinomadura sp. PM05-2 isolated from lichen.</title>
        <authorList>
            <person name="Somphong A."/>
            <person name="Phongsopitanun W."/>
            <person name="Tanasupawat S."/>
            <person name="Peongsungnone V."/>
        </authorList>
    </citation>
    <scope>NUCLEOTIDE SEQUENCE [LARGE SCALE GENOMIC DNA]</scope>
    <source>
        <strain evidence="3 4">PM05-2</strain>
    </source>
</reference>
<dbReference type="PANTHER" id="PTHR42698:SF1">
    <property type="entry name" value="GTPASE ERA, MITOCHONDRIAL"/>
    <property type="match status" value="1"/>
</dbReference>
<evidence type="ECO:0000256" key="1">
    <source>
        <dbReference type="SAM" id="Phobius"/>
    </source>
</evidence>
<dbReference type="PANTHER" id="PTHR42698">
    <property type="entry name" value="GTPASE ERA"/>
    <property type="match status" value="1"/>
</dbReference>
<dbReference type="Proteomes" id="UP000774570">
    <property type="component" value="Unassembled WGS sequence"/>
</dbReference>
<evidence type="ECO:0000313" key="4">
    <source>
        <dbReference type="Proteomes" id="UP000774570"/>
    </source>
</evidence>
<dbReference type="SUPFAM" id="SSF52540">
    <property type="entry name" value="P-loop containing nucleoside triphosphate hydrolases"/>
    <property type="match status" value="1"/>
</dbReference>
<keyword evidence="1" id="KW-0472">Membrane</keyword>
<evidence type="ECO:0000313" key="3">
    <source>
        <dbReference type="EMBL" id="MBW8487383.1"/>
    </source>
</evidence>
<dbReference type="Pfam" id="PF01926">
    <property type="entry name" value="MMR_HSR1"/>
    <property type="match status" value="1"/>
</dbReference>
<feature type="transmembrane region" description="Helical" evidence="1">
    <location>
        <begin position="415"/>
        <end position="437"/>
    </location>
</feature>
<feature type="transmembrane region" description="Helical" evidence="1">
    <location>
        <begin position="457"/>
        <end position="478"/>
    </location>
</feature>
<comment type="caution">
    <text evidence="3">The sequence shown here is derived from an EMBL/GenBank/DDBJ whole genome shotgun (WGS) entry which is preliminary data.</text>
</comment>
<name>A0ABS7G3T5_9ACTN</name>